<proteinExistence type="predicted"/>
<sequence length="112" mass="12827">MEQLKECLDDKNKSDREIIEGMHALLQKITLQFERSRMLEYTELMLSMPRLLWVNFVAGVARGVGVVIGITFVTVLLLYVLQWLGALNLPLIGDFIADIVRIVQSQLDSKMY</sequence>
<evidence type="ECO:0000313" key="3">
    <source>
        <dbReference type="Proteomes" id="UP000318102"/>
    </source>
</evidence>
<keyword evidence="1" id="KW-1133">Transmembrane helix</keyword>
<keyword evidence="2" id="KW-0418">Kinase</keyword>
<feature type="transmembrane region" description="Helical" evidence="1">
    <location>
        <begin position="52"/>
        <end position="81"/>
    </location>
</feature>
<reference evidence="2 3" key="1">
    <citation type="submission" date="2019-07" db="EMBL/GenBank/DDBJ databases">
        <authorList>
            <person name="Kim J."/>
        </authorList>
    </citation>
    <scope>NUCLEOTIDE SEQUENCE [LARGE SCALE GENOMIC DNA]</scope>
    <source>
        <strain evidence="2 3">N4</strain>
    </source>
</reference>
<dbReference type="AlphaFoldDB" id="A0A559J4I8"/>
<keyword evidence="1" id="KW-0812">Transmembrane</keyword>
<name>A0A559J4I8_9BACL</name>
<keyword evidence="2" id="KW-0808">Transferase</keyword>
<dbReference type="OrthoDB" id="1634137at2"/>
<dbReference type="Proteomes" id="UP000318102">
    <property type="component" value="Unassembled WGS sequence"/>
</dbReference>
<protein>
    <submittedName>
        <fullName evidence="2">Signal transduction histidine kinase</fullName>
    </submittedName>
</protein>
<organism evidence="2 3">
    <name type="scientific">Paenibacillus agilis</name>
    <dbReference type="NCBI Taxonomy" id="3020863"/>
    <lineage>
        <taxon>Bacteria</taxon>
        <taxon>Bacillati</taxon>
        <taxon>Bacillota</taxon>
        <taxon>Bacilli</taxon>
        <taxon>Bacillales</taxon>
        <taxon>Paenibacillaceae</taxon>
        <taxon>Paenibacillus</taxon>
    </lineage>
</organism>
<keyword evidence="1" id="KW-0472">Membrane</keyword>
<dbReference type="GO" id="GO:0016301">
    <property type="term" value="F:kinase activity"/>
    <property type="evidence" value="ECO:0007669"/>
    <property type="project" value="UniProtKB-KW"/>
</dbReference>
<dbReference type="EMBL" id="VNJK01000001">
    <property type="protein sequence ID" value="TVX94761.1"/>
    <property type="molecule type" value="Genomic_DNA"/>
</dbReference>
<gene>
    <name evidence="2" type="ORF">FPZ44_14965</name>
</gene>
<dbReference type="InterPro" id="IPR043723">
    <property type="entry name" value="DUF5665"/>
</dbReference>
<evidence type="ECO:0000313" key="2">
    <source>
        <dbReference type="EMBL" id="TVX94761.1"/>
    </source>
</evidence>
<evidence type="ECO:0000256" key="1">
    <source>
        <dbReference type="SAM" id="Phobius"/>
    </source>
</evidence>
<keyword evidence="3" id="KW-1185">Reference proteome</keyword>
<accession>A0A559J4I8</accession>
<dbReference type="Pfam" id="PF18910">
    <property type="entry name" value="DUF5665"/>
    <property type="match status" value="1"/>
</dbReference>
<comment type="caution">
    <text evidence="2">The sequence shown here is derived from an EMBL/GenBank/DDBJ whole genome shotgun (WGS) entry which is preliminary data.</text>
</comment>